<organism evidence="1 2">
    <name type="scientific">Trichinella papuae</name>
    <dbReference type="NCBI Taxonomy" id="268474"/>
    <lineage>
        <taxon>Eukaryota</taxon>
        <taxon>Metazoa</taxon>
        <taxon>Ecdysozoa</taxon>
        <taxon>Nematoda</taxon>
        <taxon>Enoplea</taxon>
        <taxon>Dorylaimia</taxon>
        <taxon>Trichinellida</taxon>
        <taxon>Trichinellidae</taxon>
        <taxon>Trichinella</taxon>
    </lineage>
</organism>
<reference evidence="1 2" key="1">
    <citation type="submission" date="2015-01" db="EMBL/GenBank/DDBJ databases">
        <title>Evolution of Trichinella species and genotypes.</title>
        <authorList>
            <person name="Korhonen P.K."/>
            <person name="Edoardo P."/>
            <person name="Giuseppe L.R."/>
            <person name="Gasser R.B."/>
        </authorList>
    </citation>
    <scope>NUCLEOTIDE SEQUENCE [LARGE SCALE GENOMIC DNA]</scope>
    <source>
        <strain evidence="1">ISS1980</strain>
    </source>
</reference>
<dbReference type="AlphaFoldDB" id="A0A0V1MTJ8"/>
<sequence>MSKMPPLLKCKHPGSILREFQRGCYPNGIVYDESLQYTLMYRYLAEYYKKSENYEKKVFTKNAKTAKSIAHEISKFSKILFFAKNELNGSEKIRELQRTWSNVP</sequence>
<proteinExistence type="predicted"/>
<evidence type="ECO:0000313" key="2">
    <source>
        <dbReference type="Proteomes" id="UP000054843"/>
    </source>
</evidence>
<dbReference type="EMBL" id="JYDO01000042">
    <property type="protein sequence ID" value="KRZ75110.1"/>
    <property type="molecule type" value="Genomic_DNA"/>
</dbReference>
<dbReference type="Proteomes" id="UP000054843">
    <property type="component" value="Unassembled WGS sequence"/>
</dbReference>
<keyword evidence="2" id="KW-1185">Reference proteome</keyword>
<gene>
    <name evidence="1" type="ORF">T10_1161</name>
</gene>
<accession>A0A0V1MTJ8</accession>
<evidence type="ECO:0000313" key="1">
    <source>
        <dbReference type="EMBL" id="KRZ75110.1"/>
    </source>
</evidence>
<comment type="caution">
    <text evidence="1">The sequence shown here is derived from an EMBL/GenBank/DDBJ whole genome shotgun (WGS) entry which is preliminary data.</text>
</comment>
<protein>
    <submittedName>
        <fullName evidence="1">Uncharacterized protein</fullName>
    </submittedName>
</protein>
<name>A0A0V1MTJ8_9BILA</name>